<dbReference type="KEGG" id="rca:Rcas_1621"/>
<evidence type="ECO:0000313" key="3">
    <source>
        <dbReference type="EMBL" id="ABU57713.1"/>
    </source>
</evidence>
<dbReference type="InterPro" id="IPR048011">
    <property type="entry name" value="NTP-PPase_MazG-like_C"/>
</dbReference>
<dbReference type="InterPro" id="IPR000878">
    <property type="entry name" value="4pyrrol_Mease"/>
</dbReference>
<dbReference type="GO" id="GO:0046061">
    <property type="term" value="P:dATP catabolic process"/>
    <property type="evidence" value="ECO:0007669"/>
    <property type="project" value="TreeGrafter"/>
</dbReference>
<dbReference type="InterPro" id="IPR011551">
    <property type="entry name" value="NTP_PyrPHydrolase_MazG"/>
</dbReference>
<sequence length="506" mass="54858">MITLVGLGPGDPGLITRAAWEMISAARVLYLRTAVHPTVAALPPSVVVRAFDDLYEQAERFDEVYERIADELIARARGGEAVVYATPGDPLTAEATSRHLLRRARAQGVPARVVPGVSFVEPVCALLGVDPLEHGLQLLDALDLMVGDTTVDAPSWASLHGFTYTPPLLPFPLTPTRPALICQVYSRSVASHVKLSLLERYPVDHLVTLVRAAGVVDAEAAVELPLHTLDHRNDFDHLTSLFVPPLTPLADLRGPDGVAYVVARLLGPGGCPWDREQTPQSLRASLLEEVHEALEALDAGNDEALVEELGDVLINVLMLSEMARQAERFDAGEVFNAVAGKLIRRHPHVFGELDVAASDQVLHNWEAIKRAEHATKGVSRQSALDGIPPSLPALAAAQKVVSKAARAGFDAPEIDHAWDALAEELAELRAVTTDPAQAEAELGDLLLAVARLGWRLDVDAESALRAAVARFRRRFARLETLLNGRDLRSLSIDEKLALWERARDDG</sequence>
<name>A7NJP3_ROSCS</name>
<protein>
    <submittedName>
        <fullName evidence="3">MazG family protein</fullName>
    </submittedName>
</protein>
<evidence type="ECO:0000259" key="2">
    <source>
        <dbReference type="Pfam" id="PF03819"/>
    </source>
</evidence>
<dbReference type="Pfam" id="PF03819">
    <property type="entry name" value="MazG"/>
    <property type="match status" value="1"/>
</dbReference>
<dbReference type="GO" id="GO:0046047">
    <property type="term" value="P:TTP catabolic process"/>
    <property type="evidence" value="ECO:0007669"/>
    <property type="project" value="TreeGrafter"/>
</dbReference>
<dbReference type="InterPro" id="IPR035013">
    <property type="entry name" value="YabN_N"/>
</dbReference>
<dbReference type="GO" id="GO:0046081">
    <property type="term" value="P:dUTP catabolic process"/>
    <property type="evidence" value="ECO:0007669"/>
    <property type="project" value="TreeGrafter"/>
</dbReference>
<evidence type="ECO:0000313" key="4">
    <source>
        <dbReference type="Proteomes" id="UP000000263"/>
    </source>
</evidence>
<dbReference type="CDD" id="cd11723">
    <property type="entry name" value="YabN_N_like"/>
    <property type="match status" value="1"/>
</dbReference>
<proteinExistence type="predicted"/>
<dbReference type="CDD" id="cd11529">
    <property type="entry name" value="NTP-PPase_MazG_Cterm"/>
    <property type="match status" value="1"/>
</dbReference>
<dbReference type="HOGENOM" id="CLU_038356_1_2_0"/>
<dbReference type="InterPro" id="IPR014777">
    <property type="entry name" value="4pyrrole_Mease_sub1"/>
</dbReference>
<organism evidence="3 4">
    <name type="scientific">Roseiflexus castenholzii (strain DSM 13941 / HLO8)</name>
    <dbReference type="NCBI Taxonomy" id="383372"/>
    <lineage>
        <taxon>Bacteria</taxon>
        <taxon>Bacillati</taxon>
        <taxon>Chloroflexota</taxon>
        <taxon>Chloroflexia</taxon>
        <taxon>Chloroflexales</taxon>
        <taxon>Roseiflexineae</taxon>
        <taxon>Roseiflexaceae</taxon>
        <taxon>Roseiflexus</taxon>
    </lineage>
</organism>
<dbReference type="NCBIfam" id="TIGR00444">
    <property type="entry name" value="mazG"/>
    <property type="match status" value="1"/>
</dbReference>
<dbReference type="OrthoDB" id="9808939at2"/>
<dbReference type="Proteomes" id="UP000000263">
    <property type="component" value="Chromosome"/>
</dbReference>
<dbReference type="Pfam" id="PF00590">
    <property type="entry name" value="TP_methylase"/>
    <property type="match status" value="1"/>
</dbReference>
<dbReference type="Gene3D" id="3.40.1010.10">
    <property type="entry name" value="Cobalt-precorrin-4 Transmethylase, Domain 1"/>
    <property type="match status" value="1"/>
</dbReference>
<dbReference type="GO" id="GO:0046076">
    <property type="term" value="P:dTTP catabolic process"/>
    <property type="evidence" value="ECO:0007669"/>
    <property type="project" value="TreeGrafter"/>
</dbReference>
<dbReference type="GO" id="GO:0046052">
    <property type="term" value="P:UTP catabolic process"/>
    <property type="evidence" value="ECO:0007669"/>
    <property type="project" value="TreeGrafter"/>
</dbReference>
<dbReference type="EMBL" id="CP000804">
    <property type="protein sequence ID" value="ABU57713.1"/>
    <property type="molecule type" value="Genomic_DNA"/>
</dbReference>
<dbReference type="GO" id="GO:0006203">
    <property type="term" value="P:dGTP catabolic process"/>
    <property type="evidence" value="ECO:0007669"/>
    <property type="project" value="TreeGrafter"/>
</dbReference>
<dbReference type="CDD" id="cd11528">
    <property type="entry name" value="NTP-PPase_MazG_Nterm"/>
    <property type="match status" value="1"/>
</dbReference>
<dbReference type="InterPro" id="IPR035996">
    <property type="entry name" value="4pyrrol_Methylase_sf"/>
</dbReference>
<dbReference type="RefSeq" id="WP_012120141.1">
    <property type="nucleotide sequence ID" value="NC_009767.1"/>
</dbReference>
<feature type="domain" description="Tetrapyrrole methylase" evidence="1">
    <location>
        <begin position="1"/>
        <end position="226"/>
    </location>
</feature>
<dbReference type="AlphaFoldDB" id="A7NJP3"/>
<feature type="domain" description="NTP pyrophosphohydrolase MazG-like" evidence="2">
    <location>
        <begin position="277"/>
        <end position="350"/>
    </location>
</feature>
<dbReference type="eggNOG" id="COG3956">
    <property type="taxonomic scope" value="Bacteria"/>
</dbReference>
<keyword evidence="4" id="KW-1185">Reference proteome</keyword>
<dbReference type="PANTHER" id="PTHR30522:SF0">
    <property type="entry name" value="NUCLEOSIDE TRIPHOSPHATE PYROPHOSPHOHYDROLASE"/>
    <property type="match status" value="1"/>
</dbReference>
<evidence type="ECO:0000259" key="1">
    <source>
        <dbReference type="Pfam" id="PF00590"/>
    </source>
</evidence>
<gene>
    <name evidence="3" type="ordered locus">Rcas_1621</name>
</gene>
<reference evidence="3 4" key="1">
    <citation type="submission" date="2007-08" db="EMBL/GenBank/DDBJ databases">
        <title>Complete sequence of Roseiflexus castenholzii DSM 13941.</title>
        <authorList>
            <consortium name="US DOE Joint Genome Institute"/>
            <person name="Copeland A."/>
            <person name="Lucas S."/>
            <person name="Lapidus A."/>
            <person name="Barry K."/>
            <person name="Glavina del Rio T."/>
            <person name="Dalin E."/>
            <person name="Tice H."/>
            <person name="Pitluck S."/>
            <person name="Thompson L.S."/>
            <person name="Brettin T."/>
            <person name="Bruce D."/>
            <person name="Detter J.C."/>
            <person name="Han C."/>
            <person name="Tapia R."/>
            <person name="Schmutz J."/>
            <person name="Larimer F."/>
            <person name="Land M."/>
            <person name="Hauser L."/>
            <person name="Kyrpides N."/>
            <person name="Mikhailova N."/>
            <person name="Bryant D.A."/>
            <person name="Hanada S."/>
            <person name="Tsukatani Y."/>
            <person name="Richardson P."/>
        </authorList>
    </citation>
    <scope>NUCLEOTIDE SEQUENCE [LARGE SCALE GENOMIC DNA]</scope>
    <source>
        <strain evidence="4">DSM 13941 / HLO8</strain>
    </source>
</reference>
<dbReference type="PANTHER" id="PTHR30522">
    <property type="entry name" value="NUCLEOSIDE TRIPHOSPHATE PYROPHOSPHOHYDROLASE"/>
    <property type="match status" value="1"/>
</dbReference>
<dbReference type="GO" id="GO:0047429">
    <property type="term" value="F:nucleoside triphosphate diphosphatase activity"/>
    <property type="evidence" value="ECO:0007669"/>
    <property type="project" value="InterPro"/>
</dbReference>
<dbReference type="Gene3D" id="1.10.287.1080">
    <property type="entry name" value="MazG-like"/>
    <property type="match status" value="2"/>
</dbReference>
<dbReference type="InterPro" id="IPR048015">
    <property type="entry name" value="NTP-PPase_MazG-like_N"/>
</dbReference>
<dbReference type="SUPFAM" id="SSF101386">
    <property type="entry name" value="all-alpha NTP pyrophosphatases"/>
    <property type="match status" value="2"/>
</dbReference>
<dbReference type="InterPro" id="IPR004518">
    <property type="entry name" value="MazG-like_dom"/>
</dbReference>
<accession>A7NJP3</accession>
<dbReference type="STRING" id="383372.Rcas_1621"/>
<dbReference type="SUPFAM" id="SSF53790">
    <property type="entry name" value="Tetrapyrrole methylase"/>
    <property type="match status" value="1"/>
</dbReference>
<dbReference type="GO" id="GO:0008168">
    <property type="term" value="F:methyltransferase activity"/>
    <property type="evidence" value="ECO:0007669"/>
    <property type="project" value="InterPro"/>
</dbReference>
<dbReference type="NCBIfam" id="NF007113">
    <property type="entry name" value="PRK09562.1"/>
    <property type="match status" value="1"/>
</dbReference>